<dbReference type="RefSeq" id="XP_023945317.2">
    <property type="nucleotide sequence ID" value="XM_024089549.2"/>
</dbReference>
<dbReference type="KEGG" id="bany:112051073"/>
<evidence type="ECO:0000313" key="3">
    <source>
        <dbReference type="RefSeq" id="XP_023945317.2"/>
    </source>
</evidence>
<sequence>MDLKELGTKSPVSTSISDGGTKFALNSPTIQSSRNKSFDVGSNTLGKVDATASRPCAIIGPDRVLPNPDDTMYTKKVPGEGWPPESIYRRPPEYPSKISDCQPTRNISPRQTFQENMQRIMVPPTFSSIKSGDETSLKNTKHNMPQEAKYCEVPYNVNTVNSEHKSVRNSDIPMSNVNPYARNMPPPYGWPAGVNVRPLRPYGAPEFYHYQEYPSCAGPRPMTMIRPHRSLHEESAQVYSERLYQDANIRFKPYPTGKEKHQQSRYDYVNNYPSTFHSPSTIPPHKYDMTQKPIHGHPYPVYPPPHPFKYLDRRIHDPFADGYHRSHNQQVNFNAFHNQIVPPPYGPIPGTRDHCMQNKSYSEHLSKPINANKIQFENNNKVYLNLEPRNKNYPIPENLYYNEMNHQSMRGEVLLPNHSTLPIHPRSQHSIYRKDNIPVKSYDYNPNYRGLDHVNHSLQRIPLHFSPNTISPSDSNTSNDTAHTIGTSHEDCGYVSQSSTTSIRSIDSGNIPHDIYRRPSYNNYDMFQNTFHSNGPIQTPKSKNSSSNKKNLNVRQFLQMWNEGDEEVSDGSKEIAVQNHVKKLSQNEITNQEQLYVLGLVNVPNEELGKYDHIQKISKLPENIKGYNNLEILNQYEELLETPHINNYNKSRNYNNSLSKSLMDKELTTNLPRPVSPLDVEAKISQSVIHKEVGCNFEIKPCSPKMLNVEIAAPVQNLLGERIIEKVINPIGTKTPNLTRSNNNKLQNVVNDVASCKMISDQYSMKSLPNTLNPSSYAVQDMESNTGLCLSSLPQLDNDIELNFPEINQQFIKANQMETNNIPGVPNILHTEIKDDSRQSNLSPHLSLCSVGDKESSKLSKFRKCKKAEVSTLPKISQQSTVKSSEPIAALQRIDSVIIKNPDTVKSQYNDCVKISSGQADEIQTESKQCFKQYERYFDSCDLSSETAIDFSLNRSEDETAVVYLNSINKNTNQILPPLEAFDEETFNKKNNVLIATDTTEIQNRSENHKIVSPKEVINELQGEHLDIKITKECGDKKQNKSQEIEKNKYGLLKSPGKSPNVDENQEFNVLVMKNLGDSEISAKCLTSTGSTTNVESPVVDIAILNSLNKKSSKDISFLNPTDIVVSKYTTDVEKVVPESNEENQKGVEVQDSKEFVKDDKEQQNYEESSIDIDNKMDSNVISDISIDVKTENTYNFENSDKENVAKKQISGEMLENSFTQDYDDLNNIINKAVSDTEDFIVPDDSQKNKEDADNKSDVSPVRSHSGNIKDVDYREVDNLATSEPNAKNIVYVNKEKLSEVKCNEDVITTSDIMCSTSERISSIETETNLTALAVEISEYTLQSKTKTEMAADLSDKNIRKCNVDDSIITFSETLEIAHSDCASKLNVCDFECLSKEYDIKTCDLKNETSNVQNKSESIISSTVEPIKCGEIIDTLSTAKLQEKNDKSNIMCMDASESSSAKADTVDVLCSFVNKTLPETPNAKITKCKSEMEIEEHNIEYETNVIKSNCLTNKSCLEDNSTKEICLFTKNIICPENIAVKNADTEYETEMNIADSGKMSHETNDLFPVERDEGSYLISNDKIISEKSIDNIIENDNEIKINDKSNVIKSNCLTNKSCIQAGYVTNVGITECVSNPITKIEESILTITTKTSLENSTVKPVEYAEITDRKDNDLNIVSELDITDIDYCSNVHLEQNSCTSFEGETYESLRETQQNHVIKKDQVYCHKELFSPWIQKLIMFTEGDCILDRSKNFSQENNNVSFVDTTVLSKNDNLLLSWDNEDNYEMCDKESNLIYLHDIPVSNCTLQSEQSNSHVIQLDNNRVNRNHETKTENRRLTPVANNNSYIIKPRKISKRSLSESAIEAFQYNDDENYVHPCKRKKGINGNQSFLEPQRITEDICNIIQTNRRNSIATFYNEDNVYIVIDNDLILAEENEDSDKLCYTEGTEEYLTSLEASNEINLNLETDLFTDEPNQISEEPDSVPHIQEKCFEDSWVDDVACIETVFSEDVAENIVIDLPASPKQADSLDSDIEDEESAILCDNDHIDKIKSIYGRNMCNDNTQLIETLYRTPQMDVNKTLYHIESKDCLDEIIESCLQSTEIAKSESSSILKSNISSSKVVDNKERLLENVPCNYNIYKQNLYSDLATEEENILTKESIQDIYSNNDFKLKCFPTKELSDRSTIHSNESSNDYITMNNQKENSRYSCSSSPEVSSTTSEENNSSILLKITNCNGSRVSQINEITTDSQNKVSYKLTEKGEYRSFNSSRKLMTKAAQKYIPPLKETIYDLKIKLPLPQHRLHTLKQLKIAKVEQKVDVPSNVCTVKRLNYDISKKPKPKFEDVLKSIDEINFKRHKDNVKKGKIAIPKVIIKKNEDGAHYASSKTLHRKETYNPDLTGRKWQPWVFLEKNNFVDRMALQNKVKAVFCHRKNSYVLLEKFRKYKSIYNANFIITQPKSDTKGNLKYTIRLKPIH</sequence>
<name>A0A6J1NJZ4_BICAN</name>
<gene>
    <name evidence="3" type="primary">LOC112051073</name>
</gene>
<reference evidence="3" key="2">
    <citation type="submission" date="2025-08" db="UniProtKB">
        <authorList>
            <consortium name="RefSeq"/>
        </authorList>
    </citation>
    <scope>IDENTIFICATION</scope>
</reference>
<protein>
    <submittedName>
        <fullName evidence="3">Uncharacterized protein LOC112051073</fullName>
    </submittedName>
</protein>
<feature type="compositionally biased region" description="Polar residues" evidence="1">
    <location>
        <begin position="466"/>
        <end position="487"/>
    </location>
</feature>
<accession>A0A6J1NJZ4</accession>
<evidence type="ECO:0000256" key="1">
    <source>
        <dbReference type="SAM" id="MobiDB-lite"/>
    </source>
</evidence>
<feature type="compositionally biased region" description="Polar residues" evidence="1">
    <location>
        <begin position="10"/>
        <end position="41"/>
    </location>
</feature>
<evidence type="ECO:0000313" key="2">
    <source>
        <dbReference type="Proteomes" id="UP001652582"/>
    </source>
</evidence>
<feature type="compositionally biased region" description="Low complexity" evidence="1">
    <location>
        <begin position="2203"/>
        <end position="2219"/>
    </location>
</feature>
<feature type="compositionally biased region" description="Polar residues" evidence="1">
    <location>
        <begin position="527"/>
        <end position="540"/>
    </location>
</feature>
<feature type="region of interest" description="Disordered" evidence="1">
    <location>
        <begin position="2180"/>
        <end position="2219"/>
    </location>
</feature>
<dbReference type="OrthoDB" id="6784780at2759"/>
<feature type="compositionally biased region" description="Low complexity" evidence="1">
    <location>
        <begin position="541"/>
        <end position="550"/>
    </location>
</feature>
<organism evidence="2 3">
    <name type="scientific">Bicyclus anynana</name>
    <name type="common">Squinting bush brown butterfly</name>
    <dbReference type="NCBI Taxonomy" id="110368"/>
    <lineage>
        <taxon>Eukaryota</taxon>
        <taxon>Metazoa</taxon>
        <taxon>Ecdysozoa</taxon>
        <taxon>Arthropoda</taxon>
        <taxon>Hexapoda</taxon>
        <taxon>Insecta</taxon>
        <taxon>Pterygota</taxon>
        <taxon>Neoptera</taxon>
        <taxon>Endopterygota</taxon>
        <taxon>Lepidoptera</taxon>
        <taxon>Glossata</taxon>
        <taxon>Ditrysia</taxon>
        <taxon>Papilionoidea</taxon>
        <taxon>Nymphalidae</taxon>
        <taxon>Satyrinae</taxon>
        <taxon>Satyrini</taxon>
        <taxon>Mycalesina</taxon>
        <taxon>Bicyclus</taxon>
    </lineage>
</organism>
<feature type="region of interest" description="Disordered" evidence="1">
    <location>
        <begin position="527"/>
        <end position="550"/>
    </location>
</feature>
<dbReference type="Proteomes" id="UP001652582">
    <property type="component" value="Chromosome 1"/>
</dbReference>
<dbReference type="GeneID" id="112051073"/>
<feature type="compositionally biased region" description="Basic and acidic residues" evidence="1">
    <location>
        <begin position="1245"/>
        <end position="1257"/>
    </location>
</feature>
<proteinExistence type="predicted"/>
<keyword evidence="2" id="KW-1185">Reference proteome</keyword>
<reference evidence="2" key="1">
    <citation type="submission" date="2025-05" db="UniProtKB">
        <authorList>
            <consortium name="RefSeq"/>
        </authorList>
    </citation>
    <scope>NUCLEOTIDE SEQUENCE [LARGE SCALE GENOMIC DNA]</scope>
</reference>
<feature type="region of interest" description="Disordered" evidence="1">
    <location>
        <begin position="1240"/>
        <end position="1268"/>
    </location>
</feature>
<feature type="compositionally biased region" description="Polar residues" evidence="1">
    <location>
        <begin position="2183"/>
        <end position="2199"/>
    </location>
</feature>
<feature type="region of interest" description="Disordered" evidence="1">
    <location>
        <begin position="465"/>
        <end position="496"/>
    </location>
</feature>
<feature type="region of interest" description="Disordered" evidence="1">
    <location>
        <begin position="1"/>
        <end position="41"/>
    </location>
</feature>
<feature type="region of interest" description="Disordered" evidence="1">
    <location>
        <begin position="76"/>
        <end position="106"/>
    </location>
</feature>